<evidence type="ECO:0000256" key="6">
    <source>
        <dbReference type="ARBA" id="ARBA00023284"/>
    </source>
</evidence>
<sequence>MGGVAAGMSTAARLRRLEETATITVIEKSNHVSFANCGLPYHVGGIIEERTALLLQTPQTLTTRFNINVRTRTEATAINRDAKTLHIRDLTTGNETDLPYDALVLAPGATPIRPPIPGIERAKTLRNIEDTDAIIDAAAKAQTAIVIGGGFIGVEMAENLLHRGLKVTLIEASPQVMPPIDKEMVAQVHQTITDAGITLRLSTTVTAISENHVELHNGEQLTADLVITAIGVRPESHLAAQAGLQLGEHGGIIVDDHYRTSDPSIYAAGDAAQKKDAITGTDTLIPLANTANLQGRRIADTITGRDVPNRPVLGTAIVGILGLQVATVGWNEKRLIAAGRQYRAIHTHPTTHANYYPGANSLALKLLIDPHTDTILGAQAIGKDGADKRIDIIATAMQAGLHACDLAELELAYAPQFGSAKDPINMLGFIAENRATGVEKTIQWHELATAQHDGATLIDVRTPTEFTAGAIPGAINVPLDELRERLTEIPQNNVIVHCAVGIRGHIASRILTAAGYHVRNLDGGYRTWAAGTTTHPTPKQN</sequence>
<dbReference type="KEGG" id="dco:SAMEA4475696_2180"/>
<dbReference type="Proteomes" id="UP000242637">
    <property type="component" value="Chromosome 1"/>
</dbReference>
<keyword evidence="3" id="KW-0285">Flavoprotein</keyword>
<dbReference type="SUPFAM" id="SSF55424">
    <property type="entry name" value="FAD/NAD-linked reductases, dimerisation (C-terminal) domain"/>
    <property type="match status" value="1"/>
</dbReference>
<dbReference type="EMBL" id="LT906453">
    <property type="protein sequence ID" value="SNV25092.1"/>
    <property type="molecule type" value="Genomic_DNA"/>
</dbReference>
<accession>A0A239VSI6</accession>
<dbReference type="PRINTS" id="PR00411">
    <property type="entry name" value="PNDRDTASEI"/>
</dbReference>
<evidence type="ECO:0000259" key="7">
    <source>
        <dbReference type="PROSITE" id="PS50206"/>
    </source>
</evidence>
<evidence type="ECO:0000256" key="1">
    <source>
        <dbReference type="ARBA" id="ARBA00001974"/>
    </source>
</evidence>
<keyword evidence="6" id="KW-0676">Redox-active center</keyword>
<keyword evidence="9" id="KW-1185">Reference proteome</keyword>
<dbReference type="InterPro" id="IPR016156">
    <property type="entry name" value="FAD/NAD-linked_Rdtase_dimer_sf"/>
</dbReference>
<name>A0A239VSI6_9MICO</name>
<keyword evidence="5 8" id="KW-0560">Oxidoreductase</keyword>
<dbReference type="Pfam" id="PF00581">
    <property type="entry name" value="Rhodanese"/>
    <property type="match status" value="1"/>
</dbReference>
<proteinExistence type="inferred from homology"/>
<evidence type="ECO:0000256" key="3">
    <source>
        <dbReference type="ARBA" id="ARBA00022630"/>
    </source>
</evidence>
<dbReference type="CDD" id="cd01524">
    <property type="entry name" value="RHOD_Pyr_redox"/>
    <property type="match status" value="1"/>
</dbReference>
<gene>
    <name evidence="8" type="primary">cdr</name>
    <name evidence="8" type="ORF">SAMEA4475696_02180</name>
</gene>
<evidence type="ECO:0000256" key="5">
    <source>
        <dbReference type="ARBA" id="ARBA00023002"/>
    </source>
</evidence>
<evidence type="ECO:0000256" key="4">
    <source>
        <dbReference type="ARBA" id="ARBA00022827"/>
    </source>
</evidence>
<dbReference type="Gene3D" id="3.50.50.60">
    <property type="entry name" value="FAD/NAD(P)-binding domain"/>
    <property type="match status" value="2"/>
</dbReference>
<dbReference type="AlphaFoldDB" id="A0A239VSI6"/>
<dbReference type="EC" id="1.8.1.14" evidence="8"/>
<dbReference type="Pfam" id="PF02852">
    <property type="entry name" value="Pyr_redox_dim"/>
    <property type="match status" value="1"/>
</dbReference>
<dbReference type="PANTHER" id="PTHR43429:SF1">
    <property type="entry name" value="NAD(P)H SULFUR OXIDOREDUCTASE (COA-DEPENDENT)"/>
    <property type="match status" value="1"/>
</dbReference>
<dbReference type="InterPro" id="IPR036188">
    <property type="entry name" value="FAD/NAD-bd_sf"/>
</dbReference>
<protein>
    <submittedName>
        <fullName evidence="8">Coenzyme A disulfide reductase</fullName>
        <ecNumber evidence="8">1.8.1.14</ecNumber>
    </submittedName>
</protein>
<dbReference type="Pfam" id="PF07992">
    <property type="entry name" value="Pyr_redox_2"/>
    <property type="match status" value="1"/>
</dbReference>
<organism evidence="8 9">
    <name type="scientific">Dermatophilus congolensis</name>
    <dbReference type="NCBI Taxonomy" id="1863"/>
    <lineage>
        <taxon>Bacteria</taxon>
        <taxon>Bacillati</taxon>
        <taxon>Actinomycetota</taxon>
        <taxon>Actinomycetes</taxon>
        <taxon>Micrococcales</taxon>
        <taxon>Dermatophilaceae</taxon>
        <taxon>Dermatophilus</taxon>
    </lineage>
</organism>
<dbReference type="InterPro" id="IPR036873">
    <property type="entry name" value="Rhodanese-like_dom_sf"/>
</dbReference>
<reference evidence="8 9" key="1">
    <citation type="submission" date="2017-06" db="EMBL/GenBank/DDBJ databases">
        <authorList>
            <consortium name="Pathogen Informatics"/>
        </authorList>
    </citation>
    <scope>NUCLEOTIDE SEQUENCE [LARGE SCALE GENOMIC DNA]</scope>
    <source>
        <strain evidence="8 9">NCTC13039</strain>
    </source>
</reference>
<dbReference type="STRING" id="1121387.GCA_000429885_00548"/>
<dbReference type="InterPro" id="IPR023753">
    <property type="entry name" value="FAD/NAD-binding_dom"/>
</dbReference>
<dbReference type="PROSITE" id="PS50206">
    <property type="entry name" value="RHODANESE_3"/>
    <property type="match status" value="1"/>
</dbReference>
<dbReference type="PANTHER" id="PTHR43429">
    <property type="entry name" value="PYRIDINE NUCLEOTIDE-DISULFIDE OXIDOREDUCTASE DOMAIN-CONTAINING"/>
    <property type="match status" value="1"/>
</dbReference>
<dbReference type="SMART" id="SM00450">
    <property type="entry name" value="RHOD"/>
    <property type="match status" value="1"/>
</dbReference>
<dbReference type="SUPFAM" id="SSF52821">
    <property type="entry name" value="Rhodanese/Cell cycle control phosphatase"/>
    <property type="match status" value="1"/>
</dbReference>
<evidence type="ECO:0000313" key="8">
    <source>
        <dbReference type="EMBL" id="SNV25092.1"/>
    </source>
</evidence>
<dbReference type="Gene3D" id="3.40.250.10">
    <property type="entry name" value="Rhodanese-like domain"/>
    <property type="match status" value="1"/>
</dbReference>
<feature type="domain" description="Rhodanese" evidence="7">
    <location>
        <begin position="451"/>
        <end position="533"/>
    </location>
</feature>
<dbReference type="PRINTS" id="PR00368">
    <property type="entry name" value="FADPNR"/>
</dbReference>
<dbReference type="InterPro" id="IPR050260">
    <property type="entry name" value="FAD-bd_OxRdtase"/>
</dbReference>
<dbReference type="InterPro" id="IPR004099">
    <property type="entry name" value="Pyr_nucl-diS_OxRdtase_dimer"/>
</dbReference>
<dbReference type="GO" id="GO:0050451">
    <property type="term" value="F:CoA-disulfide reductase (NADPH) activity"/>
    <property type="evidence" value="ECO:0007669"/>
    <property type="project" value="UniProtKB-EC"/>
</dbReference>
<keyword evidence="4" id="KW-0274">FAD</keyword>
<dbReference type="SUPFAM" id="SSF51905">
    <property type="entry name" value="FAD/NAD(P)-binding domain"/>
    <property type="match status" value="1"/>
</dbReference>
<comment type="similarity">
    <text evidence="2">Belongs to the class-III pyridine nucleotide-disulfide oxidoreductase family.</text>
</comment>
<evidence type="ECO:0000256" key="2">
    <source>
        <dbReference type="ARBA" id="ARBA00009130"/>
    </source>
</evidence>
<dbReference type="InterPro" id="IPR001763">
    <property type="entry name" value="Rhodanese-like_dom"/>
</dbReference>
<comment type="cofactor">
    <cofactor evidence="1">
        <name>FAD</name>
        <dbReference type="ChEBI" id="CHEBI:57692"/>
    </cofactor>
</comment>
<evidence type="ECO:0000313" key="9">
    <source>
        <dbReference type="Proteomes" id="UP000242637"/>
    </source>
</evidence>